<dbReference type="InterPro" id="IPR055272">
    <property type="entry name" value="POPDC1-3_dom"/>
</dbReference>
<name>A0A5E4MGV4_9HEMI</name>
<evidence type="ECO:0000256" key="5">
    <source>
        <dbReference type="SAM" id="Phobius"/>
    </source>
</evidence>
<keyword evidence="3 5" id="KW-1133">Transmembrane helix</keyword>
<dbReference type="GO" id="GO:0007507">
    <property type="term" value="P:heart development"/>
    <property type="evidence" value="ECO:0007669"/>
    <property type="project" value="TreeGrafter"/>
</dbReference>
<dbReference type="OrthoDB" id="425611at2759"/>
<evidence type="ECO:0000259" key="6">
    <source>
        <dbReference type="Pfam" id="PF04831"/>
    </source>
</evidence>
<keyword evidence="8" id="KW-1185">Reference proteome</keyword>
<evidence type="ECO:0000313" key="8">
    <source>
        <dbReference type="Proteomes" id="UP000325440"/>
    </source>
</evidence>
<dbReference type="GO" id="GO:0042383">
    <property type="term" value="C:sarcolemma"/>
    <property type="evidence" value="ECO:0007669"/>
    <property type="project" value="TreeGrafter"/>
</dbReference>
<dbReference type="AlphaFoldDB" id="A0A5E4MGV4"/>
<dbReference type="PANTHER" id="PTHR12101:SF30">
    <property type="entry name" value="POPEYE DOMAIN-CONTAINING PROTEIN 3-LIKE PROTEIN"/>
    <property type="match status" value="1"/>
</dbReference>
<dbReference type="InterPro" id="IPR006916">
    <property type="entry name" value="POPDC1-3"/>
</dbReference>
<accession>A0A5E4MGV4</accession>
<gene>
    <name evidence="7" type="ORF">CINCED_3A015672</name>
</gene>
<organism evidence="7 8">
    <name type="scientific">Cinara cedri</name>
    <dbReference type="NCBI Taxonomy" id="506608"/>
    <lineage>
        <taxon>Eukaryota</taxon>
        <taxon>Metazoa</taxon>
        <taxon>Ecdysozoa</taxon>
        <taxon>Arthropoda</taxon>
        <taxon>Hexapoda</taxon>
        <taxon>Insecta</taxon>
        <taxon>Pterygota</taxon>
        <taxon>Neoptera</taxon>
        <taxon>Paraneoptera</taxon>
        <taxon>Hemiptera</taxon>
        <taxon>Sternorrhyncha</taxon>
        <taxon>Aphidomorpha</taxon>
        <taxon>Aphidoidea</taxon>
        <taxon>Aphididae</taxon>
        <taxon>Lachninae</taxon>
        <taxon>Cinara</taxon>
    </lineage>
</organism>
<evidence type="ECO:0000256" key="2">
    <source>
        <dbReference type="ARBA" id="ARBA00022692"/>
    </source>
</evidence>
<evidence type="ECO:0000256" key="3">
    <source>
        <dbReference type="ARBA" id="ARBA00022989"/>
    </source>
</evidence>
<dbReference type="EMBL" id="CABPRJ010000487">
    <property type="protein sequence ID" value="VVC29071.1"/>
    <property type="molecule type" value="Genomic_DNA"/>
</dbReference>
<keyword evidence="4 5" id="KW-0472">Membrane</keyword>
<dbReference type="Proteomes" id="UP000325440">
    <property type="component" value="Unassembled WGS sequence"/>
</dbReference>
<protein>
    <submittedName>
        <fullName evidence="7">Popeye protein</fullName>
    </submittedName>
</protein>
<dbReference type="GO" id="GO:0042391">
    <property type="term" value="P:regulation of membrane potential"/>
    <property type="evidence" value="ECO:0007669"/>
    <property type="project" value="TreeGrafter"/>
</dbReference>
<feature type="domain" description="POPDC1-3" evidence="6">
    <location>
        <begin position="41"/>
        <end position="265"/>
    </location>
</feature>
<evidence type="ECO:0000256" key="4">
    <source>
        <dbReference type="ARBA" id="ARBA00023136"/>
    </source>
</evidence>
<comment type="subcellular location">
    <subcellularLocation>
        <location evidence="1">Membrane</location>
        <topology evidence="1">Multi-pass membrane protein</topology>
    </subcellularLocation>
</comment>
<dbReference type="PANTHER" id="PTHR12101">
    <property type="entry name" value="POPEYE DOMAIN CONTAINING PROTEIN"/>
    <property type="match status" value="1"/>
</dbReference>
<evidence type="ECO:0000313" key="7">
    <source>
        <dbReference type="EMBL" id="VVC29071.1"/>
    </source>
</evidence>
<evidence type="ECO:0000256" key="1">
    <source>
        <dbReference type="ARBA" id="ARBA00004141"/>
    </source>
</evidence>
<dbReference type="Pfam" id="PF04831">
    <property type="entry name" value="POPDC1-3"/>
    <property type="match status" value="1"/>
</dbReference>
<reference evidence="7 8" key="1">
    <citation type="submission" date="2019-08" db="EMBL/GenBank/DDBJ databases">
        <authorList>
            <person name="Alioto T."/>
            <person name="Alioto T."/>
            <person name="Gomez Garrido J."/>
        </authorList>
    </citation>
    <scope>NUCLEOTIDE SEQUENCE [LARGE SCALE GENOMIC DNA]</scope>
</reference>
<dbReference type="GO" id="GO:0030552">
    <property type="term" value="F:cAMP binding"/>
    <property type="evidence" value="ECO:0007669"/>
    <property type="project" value="TreeGrafter"/>
</dbReference>
<proteinExistence type="predicted"/>
<feature type="transmembrane region" description="Helical" evidence="5">
    <location>
        <begin position="93"/>
        <end position="112"/>
    </location>
</feature>
<feature type="transmembrane region" description="Helical" evidence="5">
    <location>
        <begin position="66"/>
        <end position="87"/>
    </location>
</feature>
<keyword evidence="2 5" id="KW-0812">Transmembrane</keyword>
<dbReference type="GO" id="GO:0051146">
    <property type="term" value="P:striated muscle cell differentiation"/>
    <property type="evidence" value="ECO:0007669"/>
    <property type="project" value="TreeGrafter"/>
</dbReference>
<sequence>MTLFGFGLSKLSNQSFVITGNNTNSTSIEHTGWCIDWRPSQHWMFQLANILFFASYSVPTSYYGILFMHSTLIAGFLILITWAWRIVCAPDVFTWNLLFLIINILQLIYLIYQRRPINFNSELEQVYRNMFKPFKVTRIQFKKLVSEQFAQIVTLHVGEAYAMQNITKTDRLGLLLTGRANVLQDHQLLHPIGQCEFLDSPEFESRGSSEDKFKVSVIAATTCRYIFWQRSALEYLFVKETYLATVLATLVAKDITIKLYAMNKKIMTEKGSYLDIRLPSITPALASKDCKPPIMKSLKKQTVISSHCTKSSVPAVKITKCDTLIMDKCPMTNGKFDRMNLANEMGNTGVENWLEKTSKYHSLEMAEDD</sequence>